<evidence type="ECO:0000313" key="6">
    <source>
        <dbReference type="Proteomes" id="UP000503018"/>
    </source>
</evidence>
<dbReference type="AlphaFoldDB" id="A0A6M4AS36"/>
<proteinExistence type="predicted"/>
<dbReference type="Gene3D" id="1.25.40.20">
    <property type="entry name" value="Ankyrin repeat-containing domain"/>
    <property type="match status" value="1"/>
</dbReference>
<accession>A0A6M4AS36</accession>
<evidence type="ECO:0000313" key="5">
    <source>
        <dbReference type="EMBL" id="QJQ31875.1"/>
    </source>
</evidence>
<keyword evidence="1" id="KW-0677">Repeat</keyword>
<dbReference type="PANTHER" id="PTHR24171">
    <property type="entry name" value="ANKYRIN REPEAT DOMAIN-CONTAINING PROTEIN 39-RELATED"/>
    <property type="match status" value="1"/>
</dbReference>
<dbReference type="RefSeq" id="WP_169944428.1">
    <property type="nucleotide sequence ID" value="NZ_CP053015.1"/>
</dbReference>
<keyword evidence="6" id="KW-1185">Reference proteome</keyword>
<keyword evidence="4" id="KW-0732">Signal</keyword>
<reference evidence="5 6" key="1">
    <citation type="submission" date="2020-01" db="EMBL/GenBank/DDBJ databases">
        <title>Sphingomonas sp. strain CSW-10.</title>
        <authorList>
            <person name="Chen W.-M."/>
        </authorList>
    </citation>
    <scope>NUCLEOTIDE SEQUENCE [LARGE SCALE GENOMIC DNA]</scope>
    <source>
        <strain evidence="5 6">CSW-10</strain>
    </source>
</reference>
<sequence>MHRHLSRRLAFALLFGGMTAASLAGPVAVTAQGSPAYRLLEAVRDRDLAKARELIDATPQLVNTRDITSGETPLLIAVGRQDIGWMNYLLGRGADANIADRQGVTPLISAVQAGYVAGARALIERGARVNHANGGGETALHAAVHRRDVAMVRLLMDLGADADITDNLAGKSPRDYASEDRRSAAVLAAINAPRTSNTTGIVIQGPVQGPR</sequence>
<feature type="chain" id="PRO_5026732655" evidence="4">
    <location>
        <begin position="25"/>
        <end position="211"/>
    </location>
</feature>
<protein>
    <submittedName>
        <fullName evidence="5">Ankyrin repeat domain-containing protein</fullName>
    </submittedName>
</protein>
<dbReference type="KEGG" id="slan:GV829_04935"/>
<organism evidence="5 6">
    <name type="scientific">Sphingomonas lacunae</name>
    <dbReference type="NCBI Taxonomy" id="2698828"/>
    <lineage>
        <taxon>Bacteria</taxon>
        <taxon>Pseudomonadati</taxon>
        <taxon>Pseudomonadota</taxon>
        <taxon>Alphaproteobacteria</taxon>
        <taxon>Sphingomonadales</taxon>
        <taxon>Sphingomonadaceae</taxon>
        <taxon>Sphingomonas</taxon>
    </lineage>
</organism>
<evidence type="ECO:0000256" key="2">
    <source>
        <dbReference type="ARBA" id="ARBA00023043"/>
    </source>
</evidence>
<gene>
    <name evidence="5" type="ORF">GV829_04935</name>
</gene>
<keyword evidence="2 3" id="KW-0040">ANK repeat</keyword>
<dbReference type="Proteomes" id="UP000503018">
    <property type="component" value="Chromosome"/>
</dbReference>
<dbReference type="InterPro" id="IPR036770">
    <property type="entry name" value="Ankyrin_rpt-contain_sf"/>
</dbReference>
<dbReference type="PROSITE" id="PS50088">
    <property type="entry name" value="ANK_REPEAT"/>
    <property type="match status" value="3"/>
</dbReference>
<feature type="repeat" description="ANK" evidence="3">
    <location>
        <begin position="102"/>
        <end position="134"/>
    </location>
</feature>
<dbReference type="PROSITE" id="PS50297">
    <property type="entry name" value="ANK_REP_REGION"/>
    <property type="match status" value="3"/>
</dbReference>
<evidence type="ECO:0000256" key="1">
    <source>
        <dbReference type="ARBA" id="ARBA00022737"/>
    </source>
</evidence>
<feature type="repeat" description="ANK" evidence="3">
    <location>
        <begin position="69"/>
        <end position="101"/>
    </location>
</feature>
<feature type="repeat" description="ANK" evidence="3">
    <location>
        <begin position="135"/>
        <end position="167"/>
    </location>
</feature>
<dbReference type="Pfam" id="PF00023">
    <property type="entry name" value="Ank"/>
    <property type="match status" value="1"/>
</dbReference>
<dbReference type="SMART" id="SM00248">
    <property type="entry name" value="ANK"/>
    <property type="match status" value="3"/>
</dbReference>
<name>A0A6M4AS36_9SPHN</name>
<evidence type="ECO:0000256" key="3">
    <source>
        <dbReference type="PROSITE-ProRule" id="PRU00023"/>
    </source>
</evidence>
<dbReference type="EMBL" id="CP053015">
    <property type="protein sequence ID" value="QJQ31875.1"/>
    <property type="molecule type" value="Genomic_DNA"/>
</dbReference>
<dbReference type="PANTHER" id="PTHR24171:SF9">
    <property type="entry name" value="ANKYRIN REPEAT DOMAIN-CONTAINING PROTEIN 39"/>
    <property type="match status" value="1"/>
</dbReference>
<dbReference type="InterPro" id="IPR002110">
    <property type="entry name" value="Ankyrin_rpt"/>
</dbReference>
<feature type="signal peptide" evidence="4">
    <location>
        <begin position="1"/>
        <end position="24"/>
    </location>
</feature>
<dbReference type="Pfam" id="PF12796">
    <property type="entry name" value="Ank_2"/>
    <property type="match status" value="1"/>
</dbReference>
<evidence type="ECO:0000256" key="4">
    <source>
        <dbReference type="SAM" id="SignalP"/>
    </source>
</evidence>
<dbReference type="SUPFAM" id="SSF48403">
    <property type="entry name" value="Ankyrin repeat"/>
    <property type="match status" value="1"/>
</dbReference>